<accession>A0ACB9W765</accession>
<sequence length="267" mass="30338">MWLKGPDFLLKTKQKEGDTEPSFDLVNPESDPDIRPPVTSCATRVVESPLDVSHFESFSTWRSLVRTIARLIHIARSFKRERNKSKCQGWHICKGLCPEDLARAKEIIIRSLQCKAFPKVFACIQAGKETPKQSQLTRLSPYLDDAGCLRVGGRLSKADIVSDERNPLIIPHGQHLTTLLIRYYHQQVQHQGRHFTEGADSQVHRNQWPMGMVVKTFPSHNGKFLQQQIYIPCDSLLANISMCLELQSAMFKSLPGSRERSPTYGLN</sequence>
<dbReference type="Proteomes" id="UP001057452">
    <property type="component" value="Chromosome 18"/>
</dbReference>
<reference evidence="1" key="1">
    <citation type="submission" date="2022-05" db="EMBL/GenBank/DDBJ databases">
        <title>Chromosome-level genome of Chaenocephalus aceratus.</title>
        <authorList>
            <person name="Park H."/>
        </authorList>
    </citation>
    <scope>NUCLEOTIDE SEQUENCE</scope>
    <source>
        <strain evidence="1">KU_202001</strain>
    </source>
</reference>
<protein>
    <submittedName>
        <fullName evidence="1">Uncharacterized protein</fullName>
    </submittedName>
</protein>
<proteinExistence type="predicted"/>
<organism evidence="1 2">
    <name type="scientific">Chaenocephalus aceratus</name>
    <name type="common">Blackfin icefish</name>
    <name type="synonym">Chaenichthys aceratus</name>
    <dbReference type="NCBI Taxonomy" id="36190"/>
    <lineage>
        <taxon>Eukaryota</taxon>
        <taxon>Metazoa</taxon>
        <taxon>Chordata</taxon>
        <taxon>Craniata</taxon>
        <taxon>Vertebrata</taxon>
        <taxon>Euteleostomi</taxon>
        <taxon>Actinopterygii</taxon>
        <taxon>Neopterygii</taxon>
        <taxon>Teleostei</taxon>
        <taxon>Neoteleostei</taxon>
        <taxon>Acanthomorphata</taxon>
        <taxon>Eupercaria</taxon>
        <taxon>Perciformes</taxon>
        <taxon>Notothenioidei</taxon>
        <taxon>Channichthyidae</taxon>
        <taxon>Chaenocephalus</taxon>
    </lineage>
</organism>
<comment type="caution">
    <text evidence="1">The sequence shown here is derived from an EMBL/GenBank/DDBJ whole genome shotgun (WGS) entry which is preliminary data.</text>
</comment>
<keyword evidence="2" id="KW-1185">Reference proteome</keyword>
<gene>
    <name evidence="1" type="ORF">KUCAC02_000376</name>
</gene>
<evidence type="ECO:0000313" key="1">
    <source>
        <dbReference type="EMBL" id="KAI4808312.1"/>
    </source>
</evidence>
<evidence type="ECO:0000313" key="2">
    <source>
        <dbReference type="Proteomes" id="UP001057452"/>
    </source>
</evidence>
<name>A0ACB9W765_CHAAC</name>
<dbReference type="EMBL" id="CM043802">
    <property type="protein sequence ID" value="KAI4808312.1"/>
    <property type="molecule type" value="Genomic_DNA"/>
</dbReference>